<accession>A0ABM3MSM1</accession>
<sequence length="236" mass="25750">MAGKFFTLALGVVLFGFASSETLQLDDNVPEEQPIETQVQNVEKRRLETPEVVLQLKYDGGELNRIYLAQFRKGMDTWTPSVPARKNLCADLCHAGLGGDVCGAACHDLIPIGLQSALTDTGNATDVVYGHPRFDVCPTLCDNYLGDPLCNCAKKEDEILDKNVDWIRICAAFCVEDHYVLGGCPPCEQITTLIPTRSLGTTRTLNTADGWSAWCDAQCRQGQGGAACNCDRTPFQ</sequence>
<dbReference type="RefSeq" id="XP_052754363.1">
    <property type="nucleotide sequence ID" value="XM_052898403.1"/>
</dbReference>
<protein>
    <submittedName>
        <fullName evidence="3">Uncharacterized protein LOC113517952</fullName>
    </submittedName>
</protein>
<evidence type="ECO:0000313" key="2">
    <source>
        <dbReference type="Proteomes" id="UP001652740"/>
    </source>
</evidence>
<gene>
    <name evidence="3" type="primary">LOC113517952</name>
</gene>
<dbReference type="Proteomes" id="UP001652740">
    <property type="component" value="Unplaced"/>
</dbReference>
<name>A0ABM3MSM1_GALME</name>
<keyword evidence="2" id="KW-1185">Reference proteome</keyword>
<organism evidence="2 3">
    <name type="scientific">Galleria mellonella</name>
    <name type="common">Greater wax moth</name>
    <dbReference type="NCBI Taxonomy" id="7137"/>
    <lineage>
        <taxon>Eukaryota</taxon>
        <taxon>Metazoa</taxon>
        <taxon>Ecdysozoa</taxon>
        <taxon>Arthropoda</taxon>
        <taxon>Hexapoda</taxon>
        <taxon>Insecta</taxon>
        <taxon>Pterygota</taxon>
        <taxon>Neoptera</taxon>
        <taxon>Endopterygota</taxon>
        <taxon>Lepidoptera</taxon>
        <taxon>Glossata</taxon>
        <taxon>Ditrysia</taxon>
        <taxon>Pyraloidea</taxon>
        <taxon>Pyralidae</taxon>
        <taxon>Galleriinae</taxon>
        <taxon>Galleria</taxon>
    </lineage>
</organism>
<reference evidence="3" key="1">
    <citation type="submission" date="2025-08" db="UniProtKB">
        <authorList>
            <consortium name="RefSeq"/>
        </authorList>
    </citation>
    <scope>IDENTIFICATION</scope>
    <source>
        <tissue evidence="3">Whole larvae</tissue>
    </source>
</reference>
<proteinExistence type="predicted"/>
<evidence type="ECO:0000313" key="3">
    <source>
        <dbReference type="RefSeq" id="XP_052754363.1"/>
    </source>
</evidence>
<evidence type="ECO:0000256" key="1">
    <source>
        <dbReference type="SAM" id="SignalP"/>
    </source>
</evidence>
<dbReference type="GeneID" id="113517952"/>
<feature type="signal peptide" evidence="1">
    <location>
        <begin position="1"/>
        <end position="20"/>
    </location>
</feature>
<feature type="chain" id="PRO_5047158066" evidence="1">
    <location>
        <begin position="21"/>
        <end position="236"/>
    </location>
</feature>
<keyword evidence="1" id="KW-0732">Signal</keyword>